<feature type="compositionally biased region" description="Acidic residues" evidence="1">
    <location>
        <begin position="483"/>
        <end position="494"/>
    </location>
</feature>
<reference evidence="3" key="1">
    <citation type="submission" date="2022-11" db="EMBL/GenBank/DDBJ databases">
        <title>Centuries of genome instability and evolution in soft-shell clam transmissible cancer (bioRxiv).</title>
        <authorList>
            <person name="Hart S.F.M."/>
            <person name="Yonemitsu M.A."/>
            <person name="Giersch R.M."/>
            <person name="Beal B.F."/>
            <person name="Arriagada G."/>
            <person name="Davis B.W."/>
            <person name="Ostrander E.A."/>
            <person name="Goff S.P."/>
            <person name="Metzger M.J."/>
        </authorList>
    </citation>
    <scope>NUCLEOTIDE SEQUENCE</scope>
    <source>
        <strain evidence="3">MELC-2E11</strain>
        <tissue evidence="3">Siphon/mantle</tissue>
    </source>
</reference>
<dbReference type="Gene3D" id="2.60.120.650">
    <property type="entry name" value="Cupin"/>
    <property type="match status" value="1"/>
</dbReference>
<protein>
    <recommendedName>
        <fullName evidence="2">Cupin-like domain-containing protein</fullName>
    </recommendedName>
</protein>
<evidence type="ECO:0000313" key="3">
    <source>
        <dbReference type="EMBL" id="WAR06948.1"/>
    </source>
</evidence>
<feature type="domain" description="Cupin-like" evidence="2">
    <location>
        <begin position="195"/>
        <end position="340"/>
    </location>
</feature>
<feature type="region of interest" description="Disordered" evidence="1">
    <location>
        <begin position="468"/>
        <end position="494"/>
    </location>
</feature>
<evidence type="ECO:0000256" key="1">
    <source>
        <dbReference type="SAM" id="MobiDB-lite"/>
    </source>
</evidence>
<evidence type="ECO:0000259" key="2">
    <source>
        <dbReference type="Pfam" id="PF13621"/>
    </source>
</evidence>
<gene>
    <name evidence="3" type="ORF">MAR_016906</name>
</gene>
<dbReference type="SUPFAM" id="SSF51197">
    <property type="entry name" value="Clavaminate synthase-like"/>
    <property type="match status" value="1"/>
</dbReference>
<dbReference type="PANTHER" id="PTHR12461:SF18">
    <property type="entry name" value="JMJC DOMAIN-CONTAINING PROTEIN"/>
    <property type="match status" value="1"/>
</dbReference>
<proteinExistence type="predicted"/>
<organism evidence="3 4">
    <name type="scientific">Mya arenaria</name>
    <name type="common">Soft-shell clam</name>
    <dbReference type="NCBI Taxonomy" id="6604"/>
    <lineage>
        <taxon>Eukaryota</taxon>
        <taxon>Metazoa</taxon>
        <taxon>Spiralia</taxon>
        <taxon>Lophotrochozoa</taxon>
        <taxon>Mollusca</taxon>
        <taxon>Bivalvia</taxon>
        <taxon>Autobranchia</taxon>
        <taxon>Heteroconchia</taxon>
        <taxon>Euheterodonta</taxon>
        <taxon>Imparidentia</taxon>
        <taxon>Neoheterodontei</taxon>
        <taxon>Myida</taxon>
        <taxon>Myoidea</taxon>
        <taxon>Myidae</taxon>
        <taxon>Mya</taxon>
    </lineage>
</organism>
<dbReference type="InterPro" id="IPR041667">
    <property type="entry name" value="Cupin_8"/>
</dbReference>
<evidence type="ECO:0000313" key="4">
    <source>
        <dbReference type="Proteomes" id="UP001164746"/>
    </source>
</evidence>
<name>A0ABY7EA87_MYAAR</name>
<keyword evidence="4" id="KW-1185">Reference proteome</keyword>
<dbReference type="EMBL" id="CP111017">
    <property type="protein sequence ID" value="WAR06948.1"/>
    <property type="molecule type" value="Genomic_DNA"/>
</dbReference>
<feature type="compositionally biased region" description="Low complexity" evidence="1">
    <location>
        <begin position="36"/>
        <end position="47"/>
    </location>
</feature>
<dbReference type="Pfam" id="PF13621">
    <property type="entry name" value="Cupin_8"/>
    <property type="match status" value="1"/>
</dbReference>
<feature type="region of interest" description="Disordered" evidence="1">
    <location>
        <begin position="23"/>
        <end position="47"/>
    </location>
</feature>
<accession>A0ABY7EA87</accession>
<dbReference type="Proteomes" id="UP001164746">
    <property type="component" value="Chromosome 6"/>
</dbReference>
<dbReference type="PANTHER" id="PTHR12461">
    <property type="entry name" value="HYPOXIA-INDUCIBLE FACTOR 1 ALPHA INHIBITOR-RELATED"/>
    <property type="match status" value="1"/>
</dbReference>
<sequence length="494" mass="55148">MNTIACFKCDAPARNRPEECPIKTLPVGEVSNPETSSSSSSSPEVDSSSLSAFFDFRTLAAWRSCGRLQFGGAIFTPEACVSRDVPNGVWEIPFQSDGVGSRHGQVSLRVTILGVSPLEVNVDLEESSLVVDGNVLAVLEMHEAVTLDPRDPLVLVQIFADDPEDLTALPGHLKPFGSGRPGLPVEEFDMFPDPTYFFENYVKKLKPLKMKGAAKFSGAFKKWTDDYFLSLKEPSDSTISVETVKKENRKQGVDSMSFQDFVRLYNNTEHYMVDAVPAFIRDDIMIPCPLQCEQLAENNFVDNVMWFSSGGTKSVVHTDSVDNINCLYRGEKSLVFVDPALHGKNVDLDRPEGAYSAMDVDAIHQVRSYGSNLAVNIWWKHYIADELNYTTCNDPCDPDFTLDMAHFLGFEGLSESPYETRDHFLSVITEDTDFDTFRKSFLGVYSEIAELLGVMEEDMNAIMEAQGIDIDDNEEIESRGENDDSDEMDLHDEL</sequence>